<dbReference type="InterPro" id="IPR006564">
    <property type="entry name" value="Znf_PMZ"/>
</dbReference>
<dbReference type="PANTHER" id="PTHR31973:SF187">
    <property type="entry name" value="MUTATOR TRANSPOSASE MUDRA PROTEIN"/>
    <property type="match status" value="1"/>
</dbReference>
<name>F0VZ86_9STRA</name>
<accession>F0VZ86</accession>
<dbReference type="Pfam" id="PF04434">
    <property type="entry name" value="SWIM"/>
    <property type="match status" value="1"/>
</dbReference>
<evidence type="ECO:0000256" key="3">
    <source>
        <dbReference type="ARBA" id="ARBA00022833"/>
    </source>
</evidence>
<dbReference type="PROSITE" id="PS50966">
    <property type="entry name" value="ZF_SWIM"/>
    <property type="match status" value="1"/>
</dbReference>
<sequence length="672" mass="76588">MSSTSNQRSLRSTSALLVKNSQHEEFTCVSQSLPQRTLQPNVSNEILPSEPKPIKTTPSLETEYWSTGQLAMDALKTYCLENKKSCKLDKPRSGGNIKYIICTSATPCPWFVKISRVRKSAKFVAPGAWRVSSKCLEHRNCVGLPAPRAKDLARLPFFQELIHANPDVPIRYLQAQLMASVALLPNERTIYRAKDKLTFAAMDQPYITSFQYIIPFLKKLEQLNPGTKTVCETEEDEPRFKRAIIIPSISIQASQSALQNVYGLDATRFQNRHYKGYQITVIGKDGAMEELLIAIAIVPLNDTENLTWVLNKVQSAGIPLEKRIVIVPDRVKAQPTVNATAPDFIQCTRHLIDSLVDSRKLAPQSAGYVWQAQGAETRDEFEIVMNSLQKSDPEAFRSLSELNPRTWAVFANSDRKLYGWNTTRFEDLEQQFVIATSGSDPQTSSDVASRPRWNEEDKSRTLSPYDFLSSYIGEMMATVFHRNQNAQKWDQLHLFVTPAAEQLFQEEMKHVGEYFVRPCKDNIIFVKHNSPASRTRKVDLAQKYCSCLLFNQHGVPCRHIVAALHWKKALGNAYSFFDPCYRVASYANTFRNKWLEFPLHEELERDESLLPPRKRTSTKLSNTCENGSIPKKRKRVNAKHVRTYKCSNCNSLDHNRRTCSTEWLAPHTSEQV</sequence>
<dbReference type="GO" id="GO:0008270">
    <property type="term" value="F:zinc ion binding"/>
    <property type="evidence" value="ECO:0007669"/>
    <property type="project" value="UniProtKB-KW"/>
</dbReference>
<evidence type="ECO:0000256" key="2">
    <source>
        <dbReference type="ARBA" id="ARBA00022771"/>
    </source>
</evidence>
<proteinExistence type="predicted"/>
<evidence type="ECO:0000256" key="1">
    <source>
        <dbReference type="ARBA" id="ARBA00022723"/>
    </source>
</evidence>
<protein>
    <submittedName>
        <fullName evidence="6">Uncharacterized protein AlNc14C2G227</fullName>
    </submittedName>
</protein>
<keyword evidence="3" id="KW-0862">Zinc</keyword>
<dbReference type="AlphaFoldDB" id="F0VZ86"/>
<evidence type="ECO:0000259" key="5">
    <source>
        <dbReference type="PROSITE" id="PS50966"/>
    </source>
</evidence>
<reference evidence="6" key="2">
    <citation type="submission" date="2011-02" db="EMBL/GenBank/DDBJ databases">
        <authorList>
            <person name="MacLean D."/>
        </authorList>
    </citation>
    <scope>NUCLEOTIDE SEQUENCE</scope>
</reference>
<dbReference type="SMART" id="SM00575">
    <property type="entry name" value="ZnF_PMZ"/>
    <property type="match status" value="1"/>
</dbReference>
<dbReference type="EMBL" id="FR824047">
    <property type="protein sequence ID" value="CCA14116.1"/>
    <property type="molecule type" value="Genomic_DNA"/>
</dbReference>
<reference evidence="6" key="1">
    <citation type="journal article" date="2011" name="PLoS Biol.">
        <title>Gene gain and loss during evolution of obligate parasitism in the white rust pathogen of Arabidopsis thaliana.</title>
        <authorList>
            <person name="Kemen E."/>
            <person name="Gardiner A."/>
            <person name="Schultz-Larsen T."/>
            <person name="Kemen A.C."/>
            <person name="Balmuth A.L."/>
            <person name="Robert-Seilaniantz A."/>
            <person name="Bailey K."/>
            <person name="Holub E."/>
            <person name="Studholme D.J."/>
            <person name="Maclean D."/>
            <person name="Jones J.D."/>
        </authorList>
    </citation>
    <scope>NUCLEOTIDE SEQUENCE</scope>
</reference>
<dbReference type="PANTHER" id="PTHR31973">
    <property type="entry name" value="POLYPROTEIN, PUTATIVE-RELATED"/>
    <property type="match status" value="1"/>
</dbReference>
<dbReference type="InterPro" id="IPR007527">
    <property type="entry name" value="Znf_SWIM"/>
</dbReference>
<dbReference type="HOGENOM" id="CLU_017562_1_0_1"/>
<evidence type="ECO:0000313" key="6">
    <source>
        <dbReference type="EMBL" id="CCA14116.1"/>
    </source>
</evidence>
<evidence type="ECO:0000256" key="4">
    <source>
        <dbReference type="PROSITE-ProRule" id="PRU00325"/>
    </source>
</evidence>
<keyword evidence="1" id="KW-0479">Metal-binding</keyword>
<gene>
    <name evidence="6" type="primary">AlNc14C2G227</name>
    <name evidence="6" type="ORF">ALNC14_002590</name>
</gene>
<organism evidence="6">
    <name type="scientific">Albugo laibachii Nc14</name>
    <dbReference type="NCBI Taxonomy" id="890382"/>
    <lineage>
        <taxon>Eukaryota</taxon>
        <taxon>Sar</taxon>
        <taxon>Stramenopiles</taxon>
        <taxon>Oomycota</taxon>
        <taxon>Peronosporomycetes</taxon>
        <taxon>Albuginales</taxon>
        <taxon>Albuginaceae</taxon>
        <taxon>Albugo</taxon>
    </lineage>
</organism>
<keyword evidence="2 4" id="KW-0863">Zinc-finger</keyword>
<feature type="domain" description="SWIM-type" evidence="5">
    <location>
        <begin position="536"/>
        <end position="568"/>
    </location>
</feature>